<dbReference type="RefSeq" id="WP_254092686.1">
    <property type="nucleotide sequence ID" value="NZ_JAHESC010000041.1"/>
</dbReference>
<dbReference type="Proteomes" id="UP001319180">
    <property type="component" value="Unassembled WGS sequence"/>
</dbReference>
<sequence length="143" mass="16701">MTWNEYKRYLMQSYDQFIAEHQIGDDQIDKGVRYEKITDVDCVRLGYGQHLFFKAGQLRLIYISGGELATRIWEEFERSPHADAPRQVVRSRAGKTAKQIVVAEQGITASIQRDEIDFLEIYPPLSPTDYLANIYREPKPFIR</sequence>
<accession>A0AAP2GFH9</accession>
<reference evidence="1 2" key="1">
    <citation type="submission" date="2021-05" db="EMBL/GenBank/DDBJ databases">
        <title>A Polyphasic approach of four new species of the genus Ohtaekwangia: Ohtaekwangia histidinii sp. nov., Ohtaekwangia cretensis sp. nov., Ohtaekwangia indiensis sp. nov., Ohtaekwangia reichenbachii sp. nov. from diverse environment.</title>
        <authorList>
            <person name="Octaviana S."/>
        </authorList>
    </citation>
    <scope>NUCLEOTIDE SEQUENCE [LARGE SCALE GENOMIC DNA]</scope>
    <source>
        <strain evidence="1 2">PWU37</strain>
    </source>
</reference>
<evidence type="ECO:0000313" key="1">
    <source>
        <dbReference type="EMBL" id="MBT1689464.1"/>
    </source>
</evidence>
<organism evidence="1 2">
    <name type="scientific">Dawidia soli</name>
    <dbReference type="NCBI Taxonomy" id="2782352"/>
    <lineage>
        <taxon>Bacteria</taxon>
        <taxon>Pseudomonadati</taxon>
        <taxon>Bacteroidota</taxon>
        <taxon>Cytophagia</taxon>
        <taxon>Cytophagales</taxon>
        <taxon>Chryseotaleaceae</taxon>
        <taxon>Dawidia</taxon>
    </lineage>
</organism>
<protein>
    <submittedName>
        <fullName evidence="1">Uncharacterized protein</fullName>
    </submittedName>
</protein>
<evidence type="ECO:0000313" key="2">
    <source>
        <dbReference type="Proteomes" id="UP001319180"/>
    </source>
</evidence>
<keyword evidence="2" id="KW-1185">Reference proteome</keyword>
<proteinExistence type="predicted"/>
<dbReference type="AlphaFoldDB" id="A0AAP2GFH9"/>
<gene>
    <name evidence="1" type="ORF">KK078_23060</name>
</gene>
<name>A0AAP2GFH9_9BACT</name>
<dbReference type="EMBL" id="JAHESC010000041">
    <property type="protein sequence ID" value="MBT1689464.1"/>
    <property type="molecule type" value="Genomic_DNA"/>
</dbReference>
<comment type="caution">
    <text evidence="1">The sequence shown here is derived from an EMBL/GenBank/DDBJ whole genome shotgun (WGS) entry which is preliminary data.</text>
</comment>